<proteinExistence type="predicted"/>
<reference evidence="2" key="1">
    <citation type="submission" date="2013-10" db="EMBL/GenBank/DDBJ databases">
        <title>Genome sequencing of Onchocerca volvulus.</title>
        <authorList>
            <person name="Cotton J."/>
            <person name="Tsai J."/>
            <person name="Stanley E."/>
            <person name="Tracey A."/>
            <person name="Holroyd N."/>
            <person name="Lustigman S."/>
            <person name="Berriman M."/>
        </authorList>
    </citation>
    <scope>NUCLEOTIDE SEQUENCE</scope>
</reference>
<dbReference type="AlphaFoldDB" id="A0A8R1TNB7"/>
<reference evidence="1" key="2">
    <citation type="submission" date="2022-06" db="UniProtKB">
        <authorList>
            <consortium name="EnsemblMetazoa"/>
        </authorList>
    </citation>
    <scope>IDENTIFICATION</scope>
</reference>
<dbReference type="EnsemblMetazoa" id="OVOC1542.1">
    <property type="protein sequence ID" value="OVOC1542.1"/>
    <property type="gene ID" value="WBGene00238351"/>
</dbReference>
<organism evidence="1 2">
    <name type="scientific">Onchocerca volvulus</name>
    <dbReference type="NCBI Taxonomy" id="6282"/>
    <lineage>
        <taxon>Eukaryota</taxon>
        <taxon>Metazoa</taxon>
        <taxon>Ecdysozoa</taxon>
        <taxon>Nematoda</taxon>
        <taxon>Chromadorea</taxon>
        <taxon>Rhabditida</taxon>
        <taxon>Spirurina</taxon>
        <taxon>Spiruromorpha</taxon>
        <taxon>Filarioidea</taxon>
        <taxon>Onchocercidae</taxon>
        <taxon>Onchocerca</taxon>
    </lineage>
</organism>
<name>A0A8R1TNB7_ONCVO</name>
<dbReference type="Proteomes" id="UP000024404">
    <property type="component" value="Unassembled WGS sequence"/>
</dbReference>
<evidence type="ECO:0000313" key="2">
    <source>
        <dbReference type="Proteomes" id="UP000024404"/>
    </source>
</evidence>
<protein>
    <submittedName>
        <fullName evidence="1">Uncharacterized protein</fullName>
    </submittedName>
</protein>
<dbReference type="EMBL" id="CMVM020000047">
    <property type="status" value="NOT_ANNOTATED_CDS"/>
    <property type="molecule type" value="Genomic_DNA"/>
</dbReference>
<sequence length="51" mass="5986">MSLQLNCLSTTKARFKPKTHMCTNCTPQVKLICSYYNNVPMFKVHIYTHSY</sequence>
<accession>A0A8R1TNB7</accession>
<keyword evidence="2" id="KW-1185">Reference proteome</keyword>
<evidence type="ECO:0000313" key="1">
    <source>
        <dbReference type="EnsemblMetazoa" id="OVOC1542.1"/>
    </source>
</evidence>